<comment type="caution">
    <text evidence="4">The sequence shown here is derived from an EMBL/GenBank/DDBJ whole genome shotgun (WGS) entry which is preliminary data.</text>
</comment>
<dbReference type="PANTHER" id="PTHR43248">
    <property type="entry name" value="2-SUCCINYL-6-HYDROXY-2,4-CYCLOHEXADIENE-1-CARBOXYLATE SYNTHASE"/>
    <property type="match status" value="1"/>
</dbReference>
<accession>A0A151GMD3</accession>
<dbReference type="EMBL" id="LAYC01000002">
    <property type="protein sequence ID" value="KYK58238.1"/>
    <property type="molecule type" value="Genomic_DNA"/>
</dbReference>
<dbReference type="PANTHER" id="PTHR43248:SF2">
    <property type="entry name" value="PROLYL AMINOPEPTIDASE"/>
    <property type="match status" value="1"/>
</dbReference>
<dbReference type="InParanoid" id="A0A151GMD3"/>
<dbReference type="Gene3D" id="3.40.50.1820">
    <property type="entry name" value="alpha/beta hydrolase"/>
    <property type="match status" value="1"/>
</dbReference>
<dbReference type="InterPro" id="IPR002410">
    <property type="entry name" value="Peptidase_S33"/>
</dbReference>
<dbReference type="GeneID" id="63717894"/>
<comment type="similarity">
    <text evidence="1">Belongs to the peptidase S33 family.</text>
</comment>
<evidence type="ECO:0000259" key="3">
    <source>
        <dbReference type="Pfam" id="PF00561"/>
    </source>
</evidence>
<dbReference type="InterPro" id="IPR051601">
    <property type="entry name" value="Serine_prot/Carboxylest_S33"/>
</dbReference>
<dbReference type="AlphaFoldDB" id="A0A151GMD3"/>
<dbReference type="GO" id="GO:0008233">
    <property type="term" value="F:peptidase activity"/>
    <property type="evidence" value="ECO:0007669"/>
    <property type="project" value="InterPro"/>
</dbReference>
<dbReference type="Pfam" id="PF00561">
    <property type="entry name" value="Abhydrolase_1"/>
    <property type="match status" value="1"/>
</dbReference>
<evidence type="ECO:0000313" key="5">
    <source>
        <dbReference type="Proteomes" id="UP000076580"/>
    </source>
</evidence>
<protein>
    <submittedName>
        <fullName evidence="4">Proline iminopeptidase</fullName>
    </submittedName>
</protein>
<sequence>MVPNTAIRVPPAKLVSCREHVVPGQFLTAELFFQVPLDYEDPDSGTITIFGRRIAKRDMPITPPDDEDAKKAANKPYMVFLEGGPGFGNRDPQDHPLTRIAVPRGYQVLFLDYRGVGMSTPVSAAMLAKIGDADAQAKYLGLMRQDNTVRDCEAVRKCLTAGWPDIKAVWSIFGQSYGGFVSLSYLSMHPEGLAEVFLTGGLAPVGKTADQVYEATFRKTIERNIEYYAKFPADVAVVRQIAAHLESEGGVALPSGGTLTVPRLLTLGIAFGGHGGFANVHNTLLRLKTSLDQLKLLDRSALQQVETFTPFDTNIIYAILHEAIYCDGPEKPSAWAAYRVGKALKPFSWLNPGYESASADDPLYFSGEMIFPTHFETYPELISLRDVAEKIATRTDWPALYDEERLRNNTVPVYAASYIEDMYVEHSLARETSRLVKGTKVFETNIVYHNGLRARTDEVLRQLFSLRDDVLD</sequence>
<evidence type="ECO:0000313" key="4">
    <source>
        <dbReference type="EMBL" id="KYK58238.1"/>
    </source>
</evidence>
<gene>
    <name evidence="4" type="ORF">DCS_05251</name>
</gene>
<name>A0A151GMD3_DRECN</name>
<evidence type="ECO:0000256" key="2">
    <source>
        <dbReference type="ARBA" id="ARBA00022801"/>
    </source>
</evidence>
<organism evidence="4 5">
    <name type="scientific">Drechmeria coniospora</name>
    <name type="common">Nematophagous fungus</name>
    <name type="synonym">Meria coniospora</name>
    <dbReference type="NCBI Taxonomy" id="98403"/>
    <lineage>
        <taxon>Eukaryota</taxon>
        <taxon>Fungi</taxon>
        <taxon>Dikarya</taxon>
        <taxon>Ascomycota</taxon>
        <taxon>Pezizomycotina</taxon>
        <taxon>Sordariomycetes</taxon>
        <taxon>Hypocreomycetidae</taxon>
        <taxon>Hypocreales</taxon>
        <taxon>Ophiocordycipitaceae</taxon>
        <taxon>Drechmeria</taxon>
    </lineage>
</organism>
<proteinExistence type="inferred from homology"/>
<dbReference type="InterPro" id="IPR000073">
    <property type="entry name" value="AB_hydrolase_1"/>
</dbReference>
<keyword evidence="2" id="KW-0378">Hydrolase</keyword>
<dbReference type="OrthoDB" id="1898734at2759"/>
<dbReference type="PRINTS" id="PR00793">
    <property type="entry name" value="PROAMNOPTASE"/>
</dbReference>
<keyword evidence="5" id="KW-1185">Reference proteome</keyword>
<dbReference type="InterPro" id="IPR029058">
    <property type="entry name" value="AB_hydrolase_fold"/>
</dbReference>
<reference evidence="4 5" key="1">
    <citation type="journal article" date="2016" name="Sci. Rep.">
        <title>Insights into Adaptations to a Near-Obligate Nematode Endoparasitic Lifestyle from the Finished Genome of Drechmeria coniospora.</title>
        <authorList>
            <person name="Zhang L."/>
            <person name="Zhou Z."/>
            <person name="Guo Q."/>
            <person name="Fokkens L."/>
            <person name="Miskei M."/>
            <person name="Pocsi I."/>
            <person name="Zhang W."/>
            <person name="Chen M."/>
            <person name="Wang L."/>
            <person name="Sun Y."/>
            <person name="Donzelli B.G."/>
            <person name="Gibson D.M."/>
            <person name="Nelson D.R."/>
            <person name="Luo J.G."/>
            <person name="Rep M."/>
            <person name="Liu H."/>
            <person name="Yang S."/>
            <person name="Wang J."/>
            <person name="Krasnoff S.B."/>
            <person name="Xu Y."/>
            <person name="Molnar I."/>
            <person name="Lin M."/>
        </authorList>
    </citation>
    <scope>NUCLEOTIDE SEQUENCE [LARGE SCALE GENOMIC DNA]</scope>
    <source>
        <strain evidence="4 5">ARSEF 6962</strain>
    </source>
</reference>
<evidence type="ECO:0000256" key="1">
    <source>
        <dbReference type="ARBA" id="ARBA00010088"/>
    </source>
</evidence>
<dbReference type="RefSeq" id="XP_040657590.1">
    <property type="nucleotide sequence ID" value="XM_040802557.1"/>
</dbReference>
<feature type="domain" description="AB hydrolase-1" evidence="3">
    <location>
        <begin position="78"/>
        <end position="222"/>
    </location>
</feature>
<dbReference type="Proteomes" id="UP000076580">
    <property type="component" value="Chromosome 02"/>
</dbReference>
<dbReference type="GO" id="GO:0006508">
    <property type="term" value="P:proteolysis"/>
    <property type="evidence" value="ECO:0007669"/>
    <property type="project" value="InterPro"/>
</dbReference>
<dbReference type="STRING" id="98403.A0A151GMD3"/>
<dbReference type="SUPFAM" id="SSF53474">
    <property type="entry name" value="alpha/beta-Hydrolases"/>
    <property type="match status" value="1"/>
</dbReference>